<organism evidence="1 2">
    <name type="scientific">Proteiniclasticum aestuarii</name>
    <dbReference type="NCBI Taxonomy" id="2817862"/>
    <lineage>
        <taxon>Bacteria</taxon>
        <taxon>Bacillati</taxon>
        <taxon>Bacillota</taxon>
        <taxon>Clostridia</taxon>
        <taxon>Eubacteriales</taxon>
        <taxon>Clostridiaceae</taxon>
        <taxon>Proteiniclasticum</taxon>
    </lineage>
</organism>
<dbReference type="Gene3D" id="3.20.20.80">
    <property type="entry name" value="Glycosidases"/>
    <property type="match status" value="1"/>
</dbReference>
<gene>
    <name evidence="1" type="ORF">J3A84_12510</name>
</gene>
<dbReference type="InterPro" id="IPR017853">
    <property type="entry name" value="GH"/>
</dbReference>
<keyword evidence="2" id="KW-1185">Reference proteome</keyword>
<protein>
    <submittedName>
        <fullName evidence="1">Family 2 glycosyl transferase</fullName>
    </submittedName>
</protein>
<dbReference type="AlphaFoldDB" id="A0A939H7W4"/>
<name>A0A939H7W4_9CLOT</name>
<comment type="caution">
    <text evidence="1">The sequence shown here is derived from an EMBL/GenBank/DDBJ whole genome shotgun (WGS) entry which is preliminary data.</text>
</comment>
<reference evidence="1" key="1">
    <citation type="submission" date="2021-03" db="EMBL/GenBank/DDBJ databases">
        <title>Proteiniclasticum marinus sp. nov., isolated from tidal flat sediment.</title>
        <authorList>
            <person name="Namirimu T."/>
            <person name="Yang J.-A."/>
            <person name="Yang S.-H."/>
            <person name="Kim Y.-J."/>
            <person name="Kwon K.K."/>
        </authorList>
    </citation>
    <scope>NUCLEOTIDE SEQUENCE</scope>
    <source>
        <strain evidence="1">SCR006</strain>
    </source>
</reference>
<dbReference type="RefSeq" id="WP_207600379.1">
    <property type="nucleotide sequence ID" value="NZ_JAFNJU010000010.1"/>
</dbReference>
<evidence type="ECO:0000313" key="2">
    <source>
        <dbReference type="Proteomes" id="UP000664218"/>
    </source>
</evidence>
<dbReference type="EMBL" id="JAFNJU010000010">
    <property type="protein sequence ID" value="MBO1265854.1"/>
    <property type="molecule type" value="Genomic_DNA"/>
</dbReference>
<accession>A0A939H7W4</accession>
<sequence>MKKILIILLVFLIIPIYSVLNPPIYEPETEVTDGILRSAQLEANRFQVLSGGTWTDLTVKGVNIGMTRPGTWPGEAGISYEEYYRWLEMIGEMNANTIRIYTIHPPAFYEALYDYNLHHKEKIYLFHGVWIDEEPLVETLDAFGEESYEPFKEEIRNVVDLIHGNAHLPERPGHASGAYTKDVSPYVIGWILGIEWFPDMVRNVNETYTELGEFEGAFFTTKNATGFEYFLADVMDHTAVYEMEHYKAARPMSFTNWVTTDLLDHPYEPFEEEDMVSVNPNHILPVSDTIDYFASYHVYPYYPDFLNFDPKYTEYTDQEGKKNNYAGYISDLIKEHEMPVLIAEFGIPASRGLTHENVQGWNQGFMGEEEQGEIVSTLYESIIAEGYLGGLIFSWQDEWFKRTWNTIDLDNPDRRPYWSNAQTNEQQFGILSFDRLLIHTDGRLKDWKKVEEKTVYEMNRDFSSDFRKIQMTHDERYLYLSLELQESMSPEDEVVILLNTHPDQGNTRHPGLDLTTEEGMEYLIRLGDEEDSRILVDRYYNIHQYLYAHKLKMLPQRDTDGKRNSGHYDEIRLALNKELTIPFTEETVPFSDYETGKLRRGISDPDAPEYDSLSDYDIDHEKGILEVRIPWLLLGFTDPSTKEIMGDVYAQDLSSRRNIDGISFAAVSLKGASFSASVPEEDGVLKKEDLHTYTWNEWTQPVVKERLKKSYPILQKLFSQY</sequence>
<dbReference type="SUPFAM" id="SSF51445">
    <property type="entry name" value="(Trans)glycosidases"/>
    <property type="match status" value="1"/>
</dbReference>
<keyword evidence="1" id="KW-0808">Transferase</keyword>
<evidence type="ECO:0000313" key="1">
    <source>
        <dbReference type="EMBL" id="MBO1265854.1"/>
    </source>
</evidence>
<dbReference type="GO" id="GO:0016740">
    <property type="term" value="F:transferase activity"/>
    <property type="evidence" value="ECO:0007669"/>
    <property type="project" value="UniProtKB-KW"/>
</dbReference>
<proteinExistence type="predicted"/>
<dbReference type="Proteomes" id="UP000664218">
    <property type="component" value="Unassembled WGS sequence"/>
</dbReference>